<organism evidence="4 5">
    <name type="scientific">Magallana gigas</name>
    <name type="common">Pacific oyster</name>
    <name type="synonym">Crassostrea gigas</name>
    <dbReference type="NCBI Taxonomy" id="29159"/>
    <lineage>
        <taxon>Eukaryota</taxon>
        <taxon>Metazoa</taxon>
        <taxon>Spiralia</taxon>
        <taxon>Lophotrochozoa</taxon>
        <taxon>Mollusca</taxon>
        <taxon>Bivalvia</taxon>
        <taxon>Autobranchia</taxon>
        <taxon>Pteriomorphia</taxon>
        <taxon>Ostreida</taxon>
        <taxon>Ostreoidea</taxon>
        <taxon>Ostreidae</taxon>
        <taxon>Magallana</taxon>
    </lineage>
</organism>
<feature type="compositionally biased region" description="Low complexity" evidence="1">
    <location>
        <begin position="133"/>
        <end position="148"/>
    </location>
</feature>
<feature type="compositionally biased region" description="Polar residues" evidence="1">
    <location>
        <begin position="310"/>
        <end position="325"/>
    </location>
</feature>
<feature type="domain" description="Fibronectin type-III" evidence="3">
    <location>
        <begin position="790"/>
        <end position="885"/>
    </location>
</feature>
<dbReference type="PRINTS" id="PR00014">
    <property type="entry name" value="FNTYPEIII"/>
</dbReference>
<dbReference type="InterPro" id="IPR003961">
    <property type="entry name" value="FN3_dom"/>
</dbReference>
<feature type="domain" description="Fibronectin type-III" evidence="3">
    <location>
        <begin position="698"/>
        <end position="789"/>
    </location>
</feature>
<keyword evidence="5" id="KW-1185">Reference proteome</keyword>
<evidence type="ECO:0000256" key="1">
    <source>
        <dbReference type="SAM" id="MobiDB-lite"/>
    </source>
</evidence>
<dbReference type="PANTHER" id="PTHR24099">
    <property type="entry name" value="E3 UBIQUITIN-PROTEIN LIGASE TRIM36-RELATED"/>
    <property type="match status" value="1"/>
</dbReference>
<feature type="compositionally biased region" description="Polar residues" evidence="1">
    <location>
        <begin position="121"/>
        <end position="132"/>
    </location>
</feature>
<dbReference type="PROSITE" id="PS50853">
    <property type="entry name" value="FN3"/>
    <property type="match status" value="9"/>
</dbReference>
<feature type="compositionally biased region" description="Low complexity" evidence="1">
    <location>
        <begin position="51"/>
        <end position="64"/>
    </location>
</feature>
<dbReference type="SMART" id="SM00060">
    <property type="entry name" value="FN3"/>
    <property type="match status" value="9"/>
</dbReference>
<dbReference type="Pfam" id="PF00041">
    <property type="entry name" value="fn3"/>
    <property type="match status" value="7"/>
</dbReference>
<dbReference type="CDD" id="cd00063">
    <property type="entry name" value="FN3"/>
    <property type="match status" value="9"/>
</dbReference>
<keyword evidence="2" id="KW-1133">Transmembrane helix</keyword>
<dbReference type="SUPFAM" id="SSF49265">
    <property type="entry name" value="Fibronectin type III"/>
    <property type="match status" value="5"/>
</dbReference>
<dbReference type="PANTHER" id="PTHR24099:SF11">
    <property type="entry name" value="FIBRONECTIN TYPE III DOMAIN-CONTAINING 3BA-RELATED"/>
    <property type="match status" value="1"/>
</dbReference>
<dbReference type="Proteomes" id="UP000005408">
    <property type="component" value="Unassembled WGS sequence"/>
</dbReference>
<protein>
    <recommendedName>
        <fullName evidence="3">Fibronectin type-III domain-containing protein</fullName>
    </recommendedName>
</protein>
<feature type="compositionally biased region" description="Low complexity" evidence="1">
    <location>
        <begin position="290"/>
        <end position="302"/>
    </location>
</feature>
<dbReference type="KEGG" id="crg:105334248"/>
<reference evidence="4" key="1">
    <citation type="submission" date="2022-08" db="UniProtKB">
        <authorList>
            <consortium name="EnsemblMetazoa"/>
        </authorList>
    </citation>
    <scope>IDENTIFICATION</scope>
    <source>
        <strain evidence="4">05x7-T-G4-1.051#20</strain>
    </source>
</reference>
<proteinExistence type="predicted"/>
<dbReference type="InterPro" id="IPR050617">
    <property type="entry name" value="E3_ligase_FN3/SPRY"/>
</dbReference>
<feature type="region of interest" description="Disordered" evidence="1">
    <location>
        <begin position="121"/>
        <end position="161"/>
    </location>
</feature>
<feature type="domain" description="Fibronectin type-III" evidence="3">
    <location>
        <begin position="1072"/>
        <end position="1161"/>
    </location>
</feature>
<feature type="compositionally biased region" description="Polar residues" evidence="1">
    <location>
        <begin position="151"/>
        <end position="161"/>
    </location>
</feature>
<keyword evidence="2" id="KW-0472">Membrane</keyword>
<evidence type="ECO:0000313" key="5">
    <source>
        <dbReference type="Proteomes" id="UP000005408"/>
    </source>
</evidence>
<dbReference type="EnsemblMetazoa" id="G15490.2">
    <property type="protein sequence ID" value="G15490.2:cds"/>
    <property type="gene ID" value="G15490"/>
</dbReference>
<dbReference type="GeneID" id="105334248"/>
<feature type="domain" description="Fibronectin type-III" evidence="3">
    <location>
        <begin position="411"/>
        <end position="508"/>
    </location>
</feature>
<dbReference type="FunFam" id="2.60.40.10:FF:000373">
    <property type="entry name" value="fibronectin type-III domain-containing protein 3A isoform X1"/>
    <property type="match status" value="1"/>
</dbReference>
<name>A0A8W8IRA3_MAGGI</name>
<dbReference type="RefSeq" id="XP_034328054.1">
    <property type="nucleotide sequence ID" value="XM_034472163.2"/>
</dbReference>
<feature type="domain" description="Fibronectin type-III" evidence="3">
    <location>
        <begin position="606"/>
        <end position="694"/>
    </location>
</feature>
<accession>A0A8W8IRA3</accession>
<dbReference type="Gene3D" id="2.60.40.10">
    <property type="entry name" value="Immunoglobulins"/>
    <property type="match status" value="9"/>
</dbReference>
<feature type="region of interest" description="Disordered" evidence="1">
    <location>
        <begin position="270"/>
        <end position="365"/>
    </location>
</feature>
<feature type="domain" description="Fibronectin type-III" evidence="3">
    <location>
        <begin position="982"/>
        <end position="1069"/>
    </location>
</feature>
<feature type="domain" description="Fibronectin type-III" evidence="3">
    <location>
        <begin position="1164"/>
        <end position="1258"/>
    </location>
</feature>
<feature type="domain" description="Fibronectin type-III" evidence="3">
    <location>
        <begin position="512"/>
        <end position="602"/>
    </location>
</feature>
<evidence type="ECO:0000259" key="3">
    <source>
        <dbReference type="PROSITE" id="PS50853"/>
    </source>
</evidence>
<evidence type="ECO:0000313" key="4">
    <source>
        <dbReference type="EnsemblMetazoa" id="G15490.2:cds"/>
    </source>
</evidence>
<feature type="compositionally biased region" description="Basic and acidic residues" evidence="1">
    <location>
        <begin position="329"/>
        <end position="346"/>
    </location>
</feature>
<dbReference type="InterPro" id="IPR036116">
    <property type="entry name" value="FN3_sf"/>
</dbReference>
<keyword evidence="2" id="KW-0812">Transmembrane</keyword>
<feature type="transmembrane region" description="Helical" evidence="2">
    <location>
        <begin position="1285"/>
        <end position="1308"/>
    </location>
</feature>
<feature type="domain" description="Fibronectin type-III" evidence="3">
    <location>
        <begin position="889"/>
        <end position="981"/>
    </location>
</feature>
<dbReference type="InterPro" id="IPR013783">
    <property type="entry name" value="Ig-like_fold"/>
</dbReference>
<sequence>MFRNKLPQCITEKVPKYIQNGGSVKNRRLLRRMERIEDVMEKETVSDTQETEGNTNQNNTNNTNVISEVSKNGICSEVKENGHISSDDSLSPEVEIVENGEVDVAASGAAAAANSPPSIVTCHSITNNGPVTNQSTSPNSFSPNSKPPRGSSPQNCSNHNSAANQQHVVHVHISQGETFSVRVGEQIQRIQGPATVRMVSNNGPPLPMPMQVAPGHMVQQIVDEHGILTHVFLSAQPTSMPVGGPSMTVGYYGGPNNTPPHAQYYQGYGPPYPAHHYPHHHPTTHHGASPHVHTGAPTHPHGTPTPPSCNNPSGPVHTGPSQPNSMEGRANKQRERARRKFEERRNQGYYPPQPRPRINGKQKETHAKPVPYEYQQYQGNGMNGDSLPPGDTGQTELAEERKVIQQVLSGTPDPVVSEIEARSALIQLALPEWDPNEFDIDPADFRFTLLLSDKGKEGKYKLVYSGDATEITLKDLKPAIDYHLRVYTSLEDIKGNTTEPVKFTTSACEPDPPSPPKLNNKNKTSITLKWNSTCENGAKISTYTLEMDKGNGEYVEVYNGLQRQTRINKLQVSTKYTFRLAAINSIGKSEYSEPASFYTSGSVPSQPDPPMLSEPFTTSLIISWIKHPNEDLFQLQMDDESTGHGFIVVYNGPDLSYKVKNLLRNTEYKFRLAALNDEGQSKWSEVVAYRTKPDRPAPPPKPQIKGKIHAYNFRVVWEPPKDNGGAEITKYIVEIDDGRGYETLYEGSEREHVCDRLTPGQMYMVRVACCNVAGRSEFSEPCGATTQAVVPGQCQVPKLQGKPKATSLHLRWANPEYDGGATVSEFAVQMVTPDNACREVYKGRDLDCIVAGLSPGRPYLFQVRAFNRVGGGGWSDPFEVVSGAGVPDPPKAPHVACKSAYSALVSWEPPVNNGATITDYRLEWQQKTEVTDFAMLYTGPNQSYEIKGLTPATLYLFRVQAINSAGQGPYSPVASCVTPPSSPSSVTIHRHTATATSITLFWKEPNSNGNDITAYNLEVGDKQFTIGAVTEYTIETLQPETPHKIRIQAVNSIGVGPFSAPVRVTTRPLPPNPSKLECIAPAPNSLKLKWGDQRGLDTNHYTLEMEKEDGNFQVIYEGSSHFFKVNKLQETTNYNFRIYASNDVGSGPYSEIYTFSTTKAPPPAVRAPRVSNLSQQTCSIEWQPCKAIQGSSLEYVLQLQGEQEYQKIYRGEDTCFQVENLSPKSDYHLRVCAIRICEDGSEVVGAFSPVVSFTTQGHEPVSPQEADVKQESKLVESKPLTDQQWAMIILMGFVVFAVLVAIIAQQIIKYRSSSIPR</sequence>
<feature type="region of interest" description="Disordered" evidence="1">
    <location>
        <begin position="41"/>
        <end position="64"/>
    </location>
</feature>
<evidence type="ECO:0000256" key="2">
    <source>
        <dbReference type="SAM" id="Phobius"/>
    </source>
</evidence>